<feature type="transmembrane region" description="Helical" evidence="12">
    <location>
        <begin position="225"/>
        <end position="246"/>
    </location>
</feature>
<keyword evidence="7 12" id="KW-1133">Transmembrane helix</keyword>
<comment type="function">
    <text evidence="1">Mediates high-affinity intracellular uptake of the rare oligo-element molybdenum.</text>
</comment>
<feature type="transmembrane region" description="Helical" evidence="12">
    <location>
        <begin position="315"/>
        <end position="335"/>
    </location>
</feature>
<dbReference type="PANTHER" id="PTHR23516:SF1">
    <property type="entry name" value="MOLYBDATE-ANION TRANSPORTER"/>
    <property type="match status" value="1"/>
</dbReference>
<dbReference type="KEGG" id="fvr:FVEG_09863"/>
<evidence type="ECO:0000256" key="8">
    <source>
        <dbReference type="ARBA" id="ARBA00023065"/>
    </source>
</evidence>
<evidence type="ECO:0000256" key="7">
    <source>
        <dbReference type="ARBA" id="ARBA00022989"/>
    </source>
</evidence>
<evidence type="ECO:0000256" key="10">
    <source>
        <dbReference type="ARBA" id="ARBA00030646"/>
    </source>
</evidence>
<keyword evidence="5" id="KW-1003">Cell membrane</keyword>
<gene>
    <name evidence="13" type="ORF">FVEG_09863</name>
</gene>
<evidence type="ECO:0000313" key="14">
    <source>
        <dbReference type="Proteomes" id="UP000009096"/>
    </source>
</evidence>
<dbReference type="Gene3D" id="1.20.1250.20">
    <property type="entry name" value="MFS general substrate transporter like domains"/>
    <property type="match status" value="1"/>
</dbReference>
<keyword evidence="8" id="KW-0406">Ion transport</keyword>
<dbReference type="InterPro" id="IPR036259">
    <property type="entry name" value="MFS_trans_sf"/>
</dbReference>
<keyword evidence="6 12" id="KW-0812">Transmembrane</keyword>
<reference evidence="13 14" key="1">
    <citation type="journal article" date="2010" name="Nature">
        <title>Comparative genomics reveals mobile pathogenicity chromosomes in Fusarium.</title>
        <authorList>
            <person name="Ma L.J."/>
            <person name="van der Does H.C."/>
            <person name="Borkovich K.A."/>
            <person name="Coleman J.J."/>
            <person name="Daboussi M.J."/>
            <person name="Di Pietro A."/>
            <person name="Dufresne M."/>
            <person name="Freitag M."/>
            <person name="Grabherr M."/>
            <person name="Henrissat B."/>
            <person name="Houterman P.M."/>
            <person name="Kang S."/>
            <person name="Shim W.B."/>
            <person name="Woloshuk C."/>
            <person name="Xie X."/>
            <person name="Xu J.R."/>
            <person name="Antoniw J."/>
            <person name="Baker S.E."/>
            <person name="Bluhm B.H."/>
            <person name="Breakspear A."/>
            <person name="Brown D.W."/>
            <person name="Butchko R.A."/>
            <person name="Chapman S."/>
            <person name="Coulson R."/>
            <person name="Coutinho P.M."/>
            <person name="Danchin E.G."/>
            <person name="Diener A."/>
            <person name="Gale L.R."/>
            <person name="Gardiner D.M."/>
            <person name="Goff S."/>
            <person name="Hammond-Kosack K.E."/>
            <person name="Hilburn K."/>
            <person name="Hua-Van A."/>
            <person name="Jonkers W."/>
            <person name="Kazan K."/>
            <person name="Kodira C.D."/>
            <person name="Koehrsen M."/>
            <person name="Kumar L."/>
            <person name="Lee Y.H."/>
            <person name="Li L."/>
            <person name="Manners J.M."/>
            <person name="Miranda-Saavedra D."/>
            <person name="Mukherjee M."/>
            <person name="Park G."/>
            <person name="Park J."/>
            <person name="Park S.Y."/>
            <person name="Proctor R.H."/>
            <person name="Regev A."/>
            <person name="Ruiz-Roldan M.C."/>
            <person name="Sain D."/>
            <person name="Sakthikumar S."/>
            <person name="Sykes S."/>
            <person name="Schwartz D.C."/>
            <person name="Turgeon B.G."/>
            <person name="Wapinski I."/>
            <person name="Yoder O."/>
            <person name="Young S."/>
            <person name="Zeng Q."/>
            <person name="Zhou S."/>
            <person name="Galagan J."/>
            <person name="Cuomo C.A."/>
            <person name="Kistler H.C."/>
            <person name="Rep M."/>
        </authorList>
    </citation>
    <scope>NUCLEOTIDE SEQUENCE [LARGE SCALE GENOMIC DNA]</scope>
    <source>
        <strain evidence="14">M3125 / FGSC 7600</strain>
    </source>
</reference>
<feature type="transmembrane region" description="Helical" evidence="12">
    <location>
        <begin position="129"/>
        <end position="146"/>
    </location>
</feature>
<dbReference type="GO" id="GO:0015098">
    <property type="term" value="F:molybdate ion transmembrane transporter activity"/>
    <property type="evidence" value="ECO:0007669"/>
    <property type="project" value="InterPro"/>
</dbReference>
<dbReference type="Proteomes" id="UP000009096">
    <property type="component" value="Chromosome 1"/>
</dbReference>
<dbReference type="PANTHER" id="PTHR23516">
    <property type="entry name" value="SAM (S-ADENOSYL METHIONINE) TRANSPORTER"/>
    <property type="match status" value="1"/>
</dbReference>
<dbReference type="InterPro" id="IPR008509">
    <property type="entry name" value="MOT2/MFSD5"/>
</dbReference>
<evidence type="ECO:0000256" key="4">
    <source>
        <dbReference type="ARBA" id="ARBA00022448"/>
    </source>
</evidence>
<dbReference type="EMBL" id="CM000578">
    <property type="protein sequence ID" value="EWG50728.1"/>
    <property type="molecule type" value="Genomic_DNA"/>
</dbReference>
<dbReference type="SUPFAM" id="SSF103473">
    <property type="entry name" value="MFS general substrate transporter"/>
    <property type="match status" value="1"/>
</dbReference>
<proteinExistence type="predicted"/>
<evidence type="ECO:0000256" key="2">
    <source>
        <dbReference type="ARBA" id="ARBA00004651"/>
    </source>
</evidence>
<feature type="transmembrane region" description="Helical" evidence="12">
    <location>
        <begin position="99"/>
        <end position="117"/>
    </location>
</feature>
<dbReference type="VEuPathDB" id="FungiDB:FVEG_09863"/>
<feature type="transmembrane region" description="Helical" evidence="12">
    <location>
        <begin position="274"/>
        <end position="295"/>
    </location>
</feature>
<feature type="transmembrane region" description="Helical" evidence="12">
    <location>
        <begin position="347"/>
        <end position="367"/>
    </location>
</feature>
<sequence>MDYYTITLIIITIPLIFASFWHHRYVTLKVVRASAAEARRLDMIDDEIHDMKHESMGDRYYNFRNKFLWAYGLALAAEWLQASYLYSCLKNTHKLPEPTIATLFATGFVSAGVSALFVDSLADKHGKKFMCQCYCLVYSVSCLAMVSGNIVLLFVGRVMAGFCTTLLYSVFESWMTAEYKRQGFGDRGTTLSTIYSMMDVANGLVTAGSGMVAQAAVNTLGSHTAPFLLSIVCLSLALMIITRSWAENRGAPGKSPTIETSWKASAMSLTNPSLVILTLTMCFFEGSVHFILYSWPQTIMSARVHERIWENPPFGTIFSSLMGAMSLGSCTFLFASRETNSTQISSGAIQLASSISASALLLTFLLRDELSRFWALCLFEMCVGLYYPSMAFLKGRLVPEERRGRVYGLMRVPLNTFTALCLMTVNEGDESREDRLIVCSSLLLFSVLLMSRYAPKQSRSY</sequence>
<dbReference type="GeneID" id="30067497"/>
<dbReference type="GO" id="GO:0006811">
    <property type="term" value="P:monoatomic ion transport"/>
    <property type="evidence" value="ECO:0007669"/>
    <property type="project" value="UniProtKB-KW"/>
</dbReference>
<dbReference type="Pfam" id="PF05631">
    <property type="entry name" value="MFS_5"/>
    <property type="match status" value="1"/>
</dbReference>
<dbReference type="GO" id="GO:0005886">
    <property type="term" value="C:plasma membrane"/>
    <property type="evidence" value="ECO:0007669"/>
    <property type="project" value="UniProtKB-SubCell"/>
</dbReference>
<evidence type="ECO:0000256" key="5">
    <source>
        <dbReference type="ARBA" id="ARBA00022475"/>
    </source>
</evidence>
<feature type="transmembrane region" description="Helical" evidence="12">
    <location>
        <begin position="373"/>
        <end position="393"/>
    </location>
</feature>
<evidence type="ECO:0000256" key="1">
    <source>
        <dbReference type="ARBA" id="ARBA00003019"/>
    </source>
</evidence>
<evidence type="ECO:0000256" key="6">
    <source>
        <dbReference type="ARBA" id="ARBA00022692"/>
    </source>
</evidence>
<comment type="subcellular location">
    <subcellularLocation>
        <location evidence="2">Cell membrane</location>
        <topology evidence="2">Multi-pass membrane protein</topology>
    </subcellularLocation>
</comment>
<keyword evidence="14" id="KW-1185">Reference proteome</keyword>
<evidence type="ECO:0000256" key="9">
    <source>
        <dbReference type="ARBA" id="ARBA00023136"/>
    </source>
</evidence>
<dbReference type="OrthoDB" id="263957at2759"/>
<dbReference type="RefSeq" id="XP_018756919.1">
    <property type="nucleotide sequence ID" value="XM_018898942.1"/>
</dbReference>
<dbReference type="STRING" id="334819.W7MGA0"/>
<accession>W7MGA0</accession>
<name>W7MGA0_GIBM7</name>
<keyword evidence="9 12" id="KW-0472">Membrane</keyword>
<feature type="transmembrane region" description="Helical" evidence="12">
    <location>
        <begin position="68"/>
        <end position="87"/>
    </location>
</feature>
<evidence type="ECO:0000256" key="11">
    <source>
        <dbReference type="ARBA" id="ARBA00032555"/>
    </source>
</evidence>
<dbReference type="eggNOG" id="KOG4332">
    <property type="taxonomic scope" value="Eukaryota"/>
</dbReference>
<organism evidence="13 14">
    <name type="scientific">Gibberella moniliformis (strain M3125 / FGSC 7600)</name>
    <name type="common">Maize ear and stalk rot fungus</name>
    <name type="synonym">Fusarium verticillioides</name>
    <dbReference type="NCBI Taxonomy" id="334819"/>
    <lineage>
        <taxon>Eukaryota</taxon>
        <taxon>Fungi</taxon>
        <taxon>Dikarya</taxon>
        <taxon>Ascomycota</taxon>
        <taxon>Pezizomycotina</taxon>
        <taxon>Sordariomycetes</taxon>
        <taxon>Hypocreomycetidae</taxon>
        <taxon>Hypocreales</taxon>
        <taxon>Nectriaceae</taxon>
        <taxon>Fusarium</taxon>
        <taxon>Fusarium fujikuroi species complex</taxon>
    </lineage>
</organism>
<protein>
    <recommendedName>
        <fullName evidence="3">Molybdate-anion transporter</fullName>
    </recommendedName>
    <alternativeName>
        <fullName evidence="10">Major facilitator superfamily domain-containing protein 5</fullName>
    </alternativeName>
    <alternativeName>
        <fullName evidence="11">Molybdate transporter 2 homolog</fullName>
    </alternativeName>
</protein>
<dbReference type="EMBL" id="DS022254">
    <property type="protein sequence ID" value="EWG50728.1"/>
    <property type="molecule type" value="Genomic_DNA"/>
</dbReference>
<evidence type="ECO:0000256" key="12">
    <source>
        <dbReference type="SAM" id="Phobius"/>
    </source>
</evidence>
<dbReference type="AlphaFoldDB" id="W7MGA0"/>
<evidence type="ECO:0000313" key="13">
    <source>
        <dbReference type="EMBL" id="EWG50728.1"/>
    </source>
</evidence>
<feature type="transmembrane region" description="Helical" evidence="12">
    <location>
        <begin position="6"/>
        <end position="22"/>
    </location>
</feature>
<keyword evidence="4" id="KW-0813">Transport</keyword>
<evidence type="ECO:0000256" key="3">
    <source>
        <dbReference type="ARBA" id="ARBA00021242"/>
    </source>
</evidence>